<reference evidence="1 2" key="1">
    <citation type="submission" date="2019-09" db="EMBL/GenBank/DDBJ databases">
        <title>Whole genome sequence of Vibrio fortis.</title>
        <authorList>
            <person name="Das S.K."/>
        </authorList>
    </citation>
    <scope>NUCLEOTIDE SEQUENCE [LARGE SCALE GENOMIC DNA]</scope>
    <source>
        <strain evidence="1 2">AN60</strain>
    </source>
</reference>
<dbReference type="Proteomes" id="UP000326789">
    <property type="component" value="Unassembled WGS sequence"/>
</dbReference>
<dbReference type="EMBL" id="VWSE01000004">
    <property type="protein sequence ID" value="KAB0289271.1"/>
    <property type="molecule type" value="Genomic_DNA"/>
</dbReference>
<evidence type="ECO:0000313" key="1">
    <source>
        <dbReference type="EMBL" id="KAB0289271.1"/>
    </source>
</evidence>
<name>A0A5N3R608_9VIBR</name>
<proteinExistence type="predicted"/>
<dbReference type="RefSeq" id="WP_150869572.1">
    <property type="nucleotide sequence ID" value="NZ_VWSE01000004.1"/>
</dbReference>
<accession>A0A5N3R608</accession>
<gene>
    <name evidence="1" type="ORF">F2P58_09325</name>
</gene>
<sequence>MTTSNIPQFILDALAKQNPVYVLNDCNRLKHGNKTYHFGEEVLYDYSIDKTSSELGDTAAASNKEFLQLKKNMKLVTIRRHPDRTLDAVEFIYEYEKQYLCPDHGPIGEIFGHVTNITHYRSQEDCRKDFPEMFNKNGGFKRHNIIKLNPK</sequence>
<protein>
    <submittedName>
        <fullName evidence="1">Uncharacterized protein</fullName>
    </submittedName>
</protein>
<comment type="caution">
    <text evidence="1">The sequence shown here is derived from an EMBL/GenBank/DDBJ whole genome shotgun (WGS) entry which is preliminary data.</text>
</comment>
<organism evidence="1 2">
    <name type="scientific">Vibrio fortis</name>
    <dbReference type="NCBI Taxonomy" id="212667"/>
    <lineage>
        <taxon>Bacteria</taxon>
        <taxon>Pseudomonadati</taxon>
        <taxon>Pseudomonadota</taxon>
        <taxon>Gammaproteobacteria</taxon>
        <taxon>Vibrionales</taxon>
        <taxon>Vibrionaceae</taxon>
        <taxon>Vibrio</taxon>
    </lineage>
</organism>
<evidence type="ECO:0000313" key="2">
    <source>
        <dbReference type="Proteomes" id="UP000326789"/>
    </source>
</evidence>
<dbReference type="AlphaFoldDB" id="A0A5N3R608"/>